<gene>
    <name evidence="1" type="ORF">OUZ56_027268</name>
</gene>
<protein>
    <submittedName>
        <fullName evidence="1">Uncharacterized protein</fullName>
    </submittedName>
</protein>
<keyword evidence="2" id="KW-1185">Reference proteome</keyword>
<dbReference type="Proteomes" id="UP001234178">
    <property type="component" value="Unassembled WGS sequence"/>
</dbReference>
<evidence type="ECO:0000313" key="2">
    <source>
        <dbReference type="Proteomes" id="UP001234178"/>
    </source>
</evidence>
<sequence length="140" mass="15756">MEDNSPTLPHVPSAYCIIVELTPNLPSARIWTQRRPRKEKAGNPATLEPDCSREIDVLYRSINTSAWSVCSKQFEESSRRDILFEDRHCGDTSALYLPFFLASLFFSLASFSSMDGSMGSTSTQTLCILPMGWRVIGDER</sequence>
<name>A0ABQ9ZPA2_9CRUS</name>
<dbReference type="EMBL" id="JAOYFB010000004">
    <property type="protein sequence ID" value="KAK4014760.1"/>
    <property type="molecule type" value="Genomic_DNA"/>
</dbReference>
<organism evidence="1 2">
    <name type="scientific">Daphnia magna</name>
    <dbReference type="NCBI Taxonomy" id="35525"/>
    <lineage>
        <taxon>Eukaryota</taxon>
        <taxon>Metazoa</taxon>
        <taxon>Ecdysozoa</taxon>
        <taxon>Arthropoda</taxon>
        <taxon>Crustacea</taxon>
        <taxon>Branchiopoda</taxon>
        <taxon>Diplostraca</taxon>
        <taxon>Cladocera</taxon>
        <taxon>Anomopoda</taxon>
        <taxon>Daphniidae</taxon>
        <taxon>Daphnia</taxon>
    </lineage>
</organism>
<evidence type="ECO:0000313" key="1">
    <source>
        <dbReference type="EMBL" id="KAK4014760.1"/>
    </source>
</evidence>
<accession>A0ABQ9ZPA2</accession>
<proteinExistence type="predicted"/>
<reference evidence="1 2" key="1">
    <citation type="journal article" date="2023" name="Nucleic Acids Res.">
        <title>The hologenome of Daphnia magna reveals possible DNA methylation and microbiome-mediated evolution of the host genome.</title>
        <authorList>
            <person name="Chaturvedi A."/>
            <person name="Li X."/>
            <person name="Dhandapani V."/>
            <person name="Marshall H."/>
            <person name="Kissane S."/>
            <person name="Cuenca-Cambronero M."/>
            <person name="Asole G."/>
            <person name="Calvet F."/>
            <person name="Ruiz-Romero M."/>
            <person name="Marangio P."/>
            <person name="Guigo R."/>
            <person name="Rago D."/>
            <person name="Mirbahai L."/>
            <person name="Eastwood N."/>
            <person name="Colbourne J.K."/>
            <person name="Zhou J."/>
            <person name="Mallon E."/>
            <person name="Orsini L."/>
        </authorList>
    </citation>
    <scope>NUCLEOTIDE SEQUENCE [LARGE SCALE GENOMIC DNA]</scope>
    <source>
        <strain evidence="1">LRV0_1</strain>
    </source>
</reference>
<comment type="caution">
    <text evidence="1">The sequence shown here is derived from an EMBL/GenBank/DDBJ whole genome shotgun (WGS) entry which is preliminary data.</text>
</comment>